<dbReference type="SUPFAM" id="SSF51735">
    <property type="entry name" value="NAD(P)-binding Rossmann-fold domains"/>
    <property type="match status" value="1"/>
</dbReference>
<dbReference type="Gene3D" id="3.40.50.720">
    <property type="entry name" value="NAD(P)-binding Rossmann-like Domain"/>
    <property type="match status" value="1"/>
</dbReference>
<name>A0A8H7C7X8_AGABI</name>
<dbReference type="GO" id="GO:0016491">
    <property type="term" value="F:oxidoreductase activity"/>
    <property type="evidence" value="ECO:0007669"/>
    <property type="project" value="TreeGrafter"/>
</dbReference>
<dbReference type="EMBL" id="JABXXO010000010">
    <property type="protein sequence ID" value="KAF7768362.1"/>
    <property type="molecule type" value="Genomic_DNA"/>
</dbReference>
<dbReference type="PANTHER" id="PTHR43544">
    <property type="entry name" value="SHORT-CHAIN DEHYDROGENASE/REDUCTASE"/>
    <property type="match status" value="1"/>
</dbReference>
<dbReference type="GO" id="GO:0005737">
    <property type="term" value="C:cytoplasm"/>
    <property type="evidence" value="ECO:0007669"/>
    <property type="project" value="TreeGrafter"/>
</dbReference>
<gene>
    <name evidence="3" type="ORF">Agabi119p4_7605</name>
</gene>
<sequence>MSTTKRIVLVTGGNSGIGLTLCKLIAQKGHKVWLAARNPVAGEEAAAKLRQENLDVKSIKLDVTDLSSIVAAKELIEKEDGKLDVLVNNAAIGEMDKDQNALTVNLEILRRTFETNLCGMIQTTQTFVPLVKKAASAAGHAVILNVATDMSSNSHQAKPDSQLHFVAYNTSKAAANSYAIALSHELRQYNIKVNAVSPGYTSTKLNFFGEGGKDVESGAKALLPWALLELDGKTGTFMSDFGTEW</sequence>
<evidence type="ECO:0000313" key="3">
    <source>
        <dbReference type="EMBL" id="KAF7768362.1"/>
    </source>
</evidence>
<dbReference type="InterPro" id="IPR036291">
    <property type="entry name" value="NAD(P)-bd_dom_sf"/>
</dbReference>
<dbReference type="PRINTS" id="PR00080">
    <property type="entry name" value="SDRFAMILY"/>
</dbReference>
<dbReference type="InterPro" id="IPR051468">
    <property type="entry name" value="Fungal_SecMetab_SDRs"/>
</dbReference>
<evidence type="ECO:0000256" key="2">
    <source>
        <dbReference type="RuleBase" id="RU000363"/>
    </source>
</evidence>
<proteinExistence type="inferred from homology"/>
<accession>A0A8H7C7X8</accession>
<protein>
    <submittedName>
        <fullName evidence="3">Uncharacterized protein</fullName>
    </submittedName>
</protein>
<dbReference type="GO" id="GO:0019748">
    <property type="term" value="P:secondary metabolic process"/>
    <property type="evidence" value="ECO:0007669"/>
    <property type="project" value="TreeGrafter"/>
</dbReference>
<comment type="similarity">
    <text evidence="1 2">Belongs to the short-chain dehydrogenases/reductases (SDR) family.</text>
</comment>
<dbReference type="Proteomes" id="UP000629468">
    <property type="component" value="Unassembled WGS sequence"/>
</dbReference>
<dbReference type="InterPro" id="IPR002347">
    <property type="entry name" value="SDR_fam"/>
</dbReference>
<evidence type="ECO:0000313" key="4">
    <source>
        <dbReference type="Proteomes" id="UP000629468"/>
    </source>
</evidence>
<reference evidence="3 4" key="1">
    <citation type="journal article" name="Sci. Rep.">
        <title>Telomere-to-telomere assembled and centromere annotated genomes of the two main subspecies of the button mushroom Agaricus bisporus reveal especially polymorphic chromosome ends.</title>
        <authorList>
            <person name="Sonnenberg A.S.M."/>
            <person name="Sedaghat-Telgerd N."/>
            <person name="Lavrijssen B."/>
            <person name="Ohm R.A."/>
            <person name="Hendrickx P.M."/>
            <person name="Scholtmeijer K."/>
            <person name="Baars J.J.P."/>
            <person name="van Peer A."/>
        </authorList>
    </citation>
    <scope>NUCLEOTIDE SEQUENCE [LARGE SCALE GENOMIC DNA]</scope>
    <source>
        <strain evidence="3 4">H119_p4</strain>
    </source>
</reference>
<organism evidence="3 4">
    <name type="scientific">Agaricus bisporus var. burnettii</name>
    <dbReference type="NCBI Taxonomy" id="192524"/>
    <lineage>
        <taxon>Eukaryota</taxon>
        <taxon>Fungi</taxon>
        <taxon>Dikarya</taxon>
        <taxon>Basidiomycota</taxon>
        <taxon>Agaricomycotina</taxon>
        <taxon>Agaricomycetes</taxon>
        <taxon>Agaricomycetidae</taxon>
        <taxon>Agaricales</taxon>
        <taxon>Agaricineae</taxon>
        <taxon>Agaricaceae</taxon>
        <taxon>Agaricus</taxon>
    </lineage>
</organism>
<dbReference type="PRINTS" id="PR00081">
    <property type="entry name" value="GDHRDH"/>
</dbReference>
<dbReference type="Pfam" id="PF00106">
    <property type="entry name" value="adh_short"/>
    <property type="match status" value="1"/>
</dbReference>
<dbReference type="AlphaFoldDB" id="A0A8H7C7X8"/>
<comment type="caution">
    <text evidence="3">The sequence shown here is derived from an EMBL/GenBank/DDBJ whole genome shotgun (WGS) entry which is preliminary data.</text>
</comment>
<dbReference type="PANTHER" id="PTHR43544:SF32">
    <property type="entry name" value="CHAIN DEHYDROGENASE, PUTATIVE (AFU_ORTHOLOGUE AFUA_5G01530)-RELATED"/>
    <property type="match status" value="1"/>
</dbReference>
<evidence type="ECO:0000256" key="1">
    <source>
        <dbReference type="ARBA" id="ARBA00006484"/>
    </source>
</evidence>